<dbReference type="Proteomes" id="UP000503330">
    <property type="component" value="Chromosome"/>
</dbReference>
<dbReference type="RefSeq" id="WP_002611169.1">
    <property type="nucleotide sequence ID" value="NZ_BAAACC010000004.1"/>
</dbReference>
<evidence type="ECO:0000313" key="2">
    <source>
        <dbReference type="EMBL" id="QJA04004.1"/>
    </source>
</evidence>
<evidence type="ECO:0000313" key="3">
    <source>
        <dbReference type="Proteomes" id="UP000503330"/>
    </source>
</evidence>
<dbReference type="GeneID" id="61927255"/>
<reference evidence="1" key="2">
    <citation type="journal article" date="2022" name="Clin. Infect. Dis.">
        <title>Association between Clostridium innocuum and antibiotic-associated diarrhea in adults and children: A cross-sectional study and comparative genomics analysis.</title>
        <authorList>
            <person name="Cherny K.E."/>
            <person name="Muscat E.B."/>
            <person name="Balaji A."/>
            <person name="Mukherjee J."/>
            <person name="Ozer E.A."/>
            <person name="Angarone M.P."/>
            <person name="Hauser A.R."/>
            <person name="Sichel J.S."/>
            <person name="Amponsah E."/>
            <person name="Kociolek L.K."/>
        </authorList>
    </citation>
    <scope>NUCLEOTIDE SEQUENCE</scope>
    <source>
        <strain evidence="1">NU1-AC-029v</strain>
    </source>
</reference>
<reference evidence="2 3" key="1">
    <citation type="submission" date="2020-02" db="EMBL/GenBank/DDBJ databases">
        <authorList>
            <person name="Kociolek L.K."/>
            <person name="Ozer E.A."/>
        </authorList>
    </citation>
    <scope>NUCLEOTIDE SEQUENCE [LARGE SCALE GENOMIC DNA]</scope>
    <source>
        <strain evidence="2 3">ATCC 14501</strain>
    </source>
</reference>
<dbReference type="AlphaFoldDB" id="A0AAP2UQJ2"/>
<evidence type="ECO:0000313" key="4">
    <source>
        <dbReference type="Proteomes" id="UP001203972"/>
    </source>
</evidence>
<sequence length="149" mass="17605">MEKNKESIASVRYIDKELYERLVKTVQLKGGPYGNKRELINYVLQDYLEMNEIENMRNPYLIRIIREIVSSTVGESEKRLGGRLFKLSGEVALNVSILNQIVYDYMNKFGNDEESAKVLRQYRECAVEQMRENKFYPMTYAKLVREEDD</sequence>
<dbReference type="EMBL" id="CP048838">
    <property type="protein sequence ID" value="QJA04004.1"/>
    <property type="molecule type" value="Genomic_DNA"/>
</dbReference>
<protein>
    <submittedName>
        <fullName evidence="1">Uncharacterized protein</fullName>
    </submittedName>
</protein>
<organism evidence="1 4">
    <name type="scientific">Clostridium innocuum</name>
    <dbReference type="NCBI Taxonomy" id="1522"/>
    <lineage>
        <taxon>Bacteria</taxon>
        <taxon>Bacillati</taxon>
        <taxon>Bacillota</taxon>
        <taxon>Clostridia</taxon>
        <taxon>Eubacteriales</taxon>
        <taxon>Clostridiaceae</taxon>
        <taxon>Clostridium</taxon>
    </lineage>
</organism>
<proteinExistence type="predicted"/>
<accession>A0AAP2UQJ2</accession>
<gene>
    <name evidence="2" type="ORF">G4D54_16920</name>
    <name evidence="1" type="ORF">MKC95_15305</name>
</gene>
<name>A0AAP2UQJ2_CLOIN</name>
<dbReference type="Proteomes" id="UP001203972">
    <property type="component" value="Unassembled WGS sequence"/>
</dbReference>
<evidence type="ECO:0000313" key="1">
    <source>
        <dbReference type="EMBL" id="MCR0234140.1"/>
    </source>
</evidence>
<dbReference type="EMBL" id="JAKTMA010000028">
    <property type="protein sequence ID" value="MCR0234140.1"/>
    <property type="molecule type" value="Genomic_DNA"/>
</dbReference>